<evidence type="ECO:0000256" key="1">
    <source>
        <dbReference type="SAM" id="Phobius"/>
    </source>
</evidence>
<gene>
    <name evidence="2" type="ORF">DES53_112108</name>
</gene>
<name>A0A366H7H7_9BACT</name>
<feature type="transmembrane region" description="Helical" evidence="1">
    <location>
        <begin position="7"/>
        <end position="26"/>
    </location>
</feature>
<feature type="transmembrane region" description="Helical" evidence="1">
    <location>
        <begin position="106"/>
        <end position="128"/>
    </location>
</feature>
<dbReference type="AlphaFoldDB" id="A0A366H7H7"/>
<dbReference type="Proteomes" id="UP000253426">
    <property type="component" value="Unassembled WGS sequence"/>
</dbReference>
<organism evidence="2 3">
    <name type="scientific">Roseimicrobium gellanilyticum</name>
    <dbReference type="NCBI Taxonomy" id="748857"/>
    <lineage>
        <taxon>Bacteria</taxon>
        <taxon>Pseudomonadati</taxon>
        <taxon>Verrucomicrobiota</taxon>
        <taxon>Verrucomicrobiia</taxon>
        <taxon>Verrucomicrobiales</taxon>
        <taxon>Verrucomicrobiaceae</taxon>
        <taxon>Roseimicrobium</taxon>
    </lineage>
</organism>
<protein>
    <submittedName>
        <fullName evidence="2">Uncharacterized protein</fullName>
    </submittedName>
</protein>
<evidence type="ECO:0000313" key="2">
    <source>
        <dbReference type="EMBL" id="RBP38110.1"/>
    </source>
</evidence>
<keyword evidence="1" id="KW-0472">Membrane</keyword>
<reference evidence="2 3" key="1">
    <citation type="submission" date="2018-06" db="EMBL/GenBank/DDBJ databases">
        <title>Genomic Encyclopedia of Type Strains, Phase IV (KMG-IV): sequencing the most valuable type-strain genomes for metagenomic binning, comparative biology and taxonomic classification.</title>
        <authorList>
            <person name="Goeker M."/>
        </authorList>
    </citation>
    <scope>NUCLEOTIDE SEQUENCE [LARGE SCALE GENOMIC DNA]</scope>
    <source>
        <strain evidence="2 3">DSM 25532</strain>
    </source>
</reference>
<proteinExistence type="predicted"/>
<dbReference type="EMBL" id="QNRR01000012">
    <property type="protein sequence ID" value="RBP38110.1"/>
    <property type="molecule type" value="Genomic_DNA"/>
</dbReference>
<dbReference type="RefSeq" id="WP_147263621.1">
    <property type="nucleotide sequence ID" value="NZ_QNRR01000012.1"/>
</dbReference>
<accession>A0A366H7H7</accession>
<evidence type="ECO:0000313" key="3">
    <source>
        <dbReference type="Proteomes" id="UP000253426"/>
    </source>
</evidence>
<sequence>MIFLDGIFFLLPVGLIIVAVDYSLWFLPIGLVISWLGARGWLLMIGGWPYRPGEPGWGVSKAVLSQRRDGETLATIWLSFLGIPWLPVRTWSRSRLQWTSLHWPAVVWGALLTAVALGTGLLVFWVAISLIPSPVASVNAAGLVAWILGQCLPWEVKAQPFCDSRHTTRKEASTFAASGPSQIAGTTCSRCGQKLITQFDGEFTARGKVVCQACLTRQRGIKKRK</sequence>
<keyword evidence="1" id="KW-1133">Transmembrane helix</keyword>
<comment type="caution">
    <text evidence="2">The sequence shown here is derived from an EMBL/GenBank/DDBJ whole genome shotgun (WGS) entry which is preliminary data.</text>
</comment>
<keyword evidence="1" id="KW-0812">Transmembrane</keyword>
<keyword evidence="3" id="KW-1185">Reference proteome</keyword>